<evidence type="ECO:0000256" key="3">
    <source>
        <dbReference type="ARBA" id="ARBA00022553"/>
    </source>
</evidence>
<keyword evidence="11" id="KW-1185">Reference proteome</keyword>
<comment type="caution">
    <text evidence="10">The sequence shown here is derived from an EMBL/GenBank/DDBJ whole genome shotgun (WGS) entry which is preliminary data.</text>
</comment>
<proteinExistence type="predicted"/>
<evidence type="ECO:0000256" key="4">
    <source>
        <dbReference type="ARBA" id="ARBA00022737"/>
    </source>
</evidence>
<dbReference type="CDD" id="cd00063">
    <property type="entry name" value="FN3"/>
    <property type="match status" value="1"/>
</dbReference>
<dbReference type="FunFam" id="2.60.40.10:FF:000464">
    <property type="entry name" value="Putative obscurin-like protein 1"/>
    <property type="match status" value="1"/>
</dbReference>
<feature type="domain" description="Ig-like" evidence="8">
    <location>
        <begin position="257"/>
        <end position="340"/>
    </location>
</feature>
<dbReference type="FunFam" id="2.60.40.10:FF:000241">
    <property type="entry name" value="obscurin-like protein 1 isoform X2"/>
    <property type="match status" value="6"/>
</dbReference>
<dbReference type="EMBL" id="JAOTOJ010000001">
    <property type="protein sequence ID" value="KAK9410414.1"/>
    <property type="molecule type" value="Genomic_DNA"/>
</dbReference>
<keyword evidence="4" id="KW-0677">Repeat</keyword>
<feature type="domain" description="Ig-like" evidence="8">
    <location>
        <begin position="994"/>
        <end position="1083"/>
    </location>
</feature>
<dbReference type="InterPro" id="IPR013151">
    <property type="entry name" value="Immunoglobulin_dom"/>
</dbReference>
<evidence type="ECO:0000259" key="9">
    <source>
        <dbReference type="PROSITE" id="PS50853"/>
    </source>
</evidence>
<dbReference type="FunFam" id="2.60.40.10:FF:000032">
    <property type="entry name" value="palladin isoform X1"/>
    <property type="match status" value="1"/>
</dbReference>
<evidence type="ECO:0000256" key="1">
    <source>
        <dbReference type="ARBA" id="ARBA00004496"/>
    </source>
</evidence>
<dbReference type="InterPro" id="IPR052385">
    <property type="entry name" value="Obscurin/Obscurin-like_Reg"/>
</dbReference>
<feature type="domain" description="Ig-like" evidence="8">
    <location>
        <begin position="1635"/>
        <end position="1677"/>
    </location>
</feature>
<dbReference type="InterPro" id="IPR036179">
    <property type="entry name" value="Ig-like_dom_sf"/>
</dbReference>
<evidence type="ECO:0000313" key="11">
    <source>
        <dbReference type="Proteomes" id="UP001474421"/>
    </source>
</evidence>
<feature type="domain" description="Fibronectin type-III" evidence="9">
    <location>
        <begin position="530"/>
        <end position="630"/>
    </location>
</feature>
<feature type="domain" description="Ig-like" evidence="8">
    <location>
        <begin position="720"/>
        <end position="808"/>
    </location>
</feature>
<dbReference type="PROSITE" id="PS50835">
    <property type="entry name" value="IG_LIKE"/>
    <property type="match status" value="22"/>
</dbReference>
<feature type="domain" description="Ig-like" evidence="8">
    <location>
        <begin position="1451"/>
        <end position="1541"/>
    </location>
</feature>
<feature type="domain" description="Ig-like" evidence="8">
    <location>
        <begin position="1086"/>
        <end position="1172"/>
    </location>
</feature>
<dbReference type="Pfam" id="PF07679">
    <property type="entry name" value="I-set"/>
    <property type="match status" value="24"/>
</dbReference>
<dbReference type="FunFam" id="2.60.40.10:FF:000502">
    <property type="entry name" value="obscurin-like protein 1 isoform X2"/>
    <property type="match status" value="1"/>
</dbReference>
<feature type="domain" description="Ig-like" evidence="8">
    <location>
        <begin position="904"/>
        <end position="990"/>
    </location>
</feature>
<dbReference type="InterPro" id="IPR013098">
    <property type="entry name" value="Ig_I-set"/>
</dbReference>
<keyword evidence="2" id="KW-0963">Cytoplasm</keyword>
<dbReference type="SUPFAM" id="SSF48726">
    <property type="entry name" value="Immunoglobulin"/>
    <property type="match status" value="26"/>
</dbReference>
<feature type="domain" description="Ig-like" evidence="8">
    <location>
        <begin position="2148"/>
        <end position="2233"/>
    </location>
</feature>
<feature type="domain" description="Ig-like" evidence="8">
    <location>
        <begin position="349"/>
        <end position="437"/>
    </location>
</feature>
<dbReference type="InterPro" id="IPR007110">
    <property type="entry name" value="Ig-like_dom"/>
</dbReference>
<dbReference type="InterPro" id="IPR003599">
    <property type="entry name" value="Ig_sub"/>
</dbReference>
<feature type="compositionally biased region" description="Basic and acidic residues" evidence="7">
    <location>
        <begin position="227"/>
        <end position="236"/>
    </location>
</feature>
<dbReference type="InterPro" id="IPR036116">
    <property type="entry name" value="FN3_sf"/>
</dbReference>
<dbReference type="InterPro" id="IPR013783">
    <property type="entry name" value="Ig-like_fold"/>
</dbReference>
<feature type="domain" description="Ig-like" evidence="8">
    <location>
        <begin position="1267"/>
        <end position="1356"/>
    </location>
</feature>
<feature type="domain" description="Ig-like" evidence="8">
    <location>
        <begin position="2505"/>
        <end position="2579"/>
    </location>
</feature>
<dbReference type="SMART" id="SM00408">
    <property type="entry name" value="IGc2"/>
    <property type="match status" value="21"/>
</dbReference>
<name>A0AAW1C7D8_CROAD</name>
<sequence length="2683" mass="297519">MDAFGGAPRFLASPRTFSVQSGTNAILKWQVAGEPRPTIDWEKDGSVLELPSGRMLVEVNGDAYSLLVSQAGPADSGRYVCKAKNSVGETYAAALLKVETESEMKPNGGLECQPPVFLNRPASACVTRGEDVTFACRVSGQLEWEKDGRKLSDIFESSHYKMDVEPGDWHSLHLYNARLADAGVYVCRAQNSFGETMAAAVLLIDPMPGLPHNDPSQGAPQSCHFKKPPESKEDKRHLHHPAQIVLSEGRQNGEVLPSFPPTKSFTVNEGKHAKFRCYVIGKPKPEIVWQKDGKVLSAGRRHLLYEDREGYFILKVLYCTARDCGLYVCTACNTAGQTLSAVRLHVREPQLRFQAPLMDVEVMEHQDAILECQVPLETMPTAWYLEDKRLQPSPKYLMEEQGLLRRLTVRDARADDDGIYLCEMEGKGRSIGELSVQGLIVKRLPRKLDVMEGENAAFYVETREPVEAPSWGRNGQELVEAPHTLIRSFGKTHILVLVHVSRHDAGVITFMAGDSQTSAQLRVKCAKRIPPSAPVEVKMCTTRSNAALLMWCPPPDLHRSPPSSYILERQTVGEAEWVPCLTTDVASMVEVPGDGVPQEADYRFRVCSANQYGCSEHVEFPGSVHLVPRAHVKEGLQDVMICINEDATFSVKLSAPMSGCWFLRGKKLAKEEEDQQYHIIHSEVNHTLQVKNVQLSANGSEVRFEANGVKESAMLHVQAPQVHITPVPEARRLRTLLPGMPLLLECEVSMPDAPVCWLKDGNPIALDDGACVQSEGCIHKLSIPSIRSLDSGTYTCDARDDAISFTVTVEEPPVKVVHSNSKEAHNYKVADRVVLSCELSHPDVSVRWYKDGETVKESKDLLMENVGPHHRLIIPSARVPDTGEFVCDIGRESVFFNIIVAETPVHIVHSSPEEAHTYLVSERVVLACELSRPNAPVHWYKDGGKVEENQGLLLENEGPHCRLILASAQVQDTGEFVCDAGDDSAFFNITVREPPVQVVCSNADEAHTYWALERVSLACELSRPTALVHWYKDGKQVEETEGVRLETEGPHHRLIITSAQVQHTGEFVCDVGDDSVLFTVTVSDHPVRIIHSNDEESHAYQVAERVELSCELSRPDGPVHWYKDGEEVEENKRLLLESEGPHRRLVIPSVQVQDSGEFVCDAGGDSAFFNITVTEPLVQIVQSNAEAVHAYQTSDRVVLTCELSCPNASVQWYKDGEELEEDEDLLFESEGPHRRLILPLAQVQDTGEFVCDAGGDSAFFNVTVVAPKVHISPVPEAQCFQTILAGMPLLLECQVSTSDASVQWLKDGDPVLMDENSLIVKSEGCLRMLLIHSACPLDSGTYTCCTADETVDFTVTVEEVPVRVVQSTADASHIYQASERVVLSCELSCPDVAVCWYKDGKEVVENNGFLLENEGFHHCLVIPAAQKHDTGQYRCDAAGNSIFFNVTITEPLVQILQPAERSLEKQVQEFDCLELSCIVSIPDAPVRWFKDGLEVDETHNLLLQAEGAECRLVILRTSVEDAGEYICETKDESVSFDVTVSEPPVKILQPRRTPSVLRASTGETVTLACVLSHGNAPVHWVKDGVTIEANSGLILEEEGARRCLAIPAAGPEHSGKYICHTADDTVTFTVQVSGELKWYKDGEKLQDTERLWLEQDGARHSLVISAVEISDAGEYLCDSGDDSLIFHVMVEEPPISIVGNAGMPEHRSLATGEDLILTCETSSPTAAVRWLQNGKELEAGKRIHIEASGRHQQLIIRSVTSGDSGSYVCDAGTDQRVTAVEVAAPPVCVVNKDDAREPIEVQEGENVTLVAQLSQEKTCVQWLKNRQPLCPGPRMIMSSEGLVHRLTIQPSEPSDGGMFSCNTGDDEVHYTINVQETPVLFVPKSEHPEKVLVLEGGSAVLSAIVSKESVVVSWEGPRGNLVAGEHCQLRREGRVHSLLLSNVSKADAGEYICHSSHDQLHFELSVKELLVKFVRGLSDVTVLQGDTVLFWCELCKTKGDVTWLKDGQELEPNEHLEIRAEGRERSVTLSNVRAEDAGEYSCESKDDRTLAILTVQIPRLVDIISELHNLTVLEGDDATFKVVICPDDVRLNWQLNGQDVVNSERLTLTKNGLCHSLTIRQCRLSDTGIVTVRAEGLSSSGRLSVQEAQVLFVQTLGDLAAEEGQDVRLEVELSVESAEVQWMKQGVLLQQNPRYSMEVQGPKRALTIHHIELADRGTYRCESLHDRTQARLSVEPRKVIVKKPLLDVETLEKETVTFELELSHPNVLGVWTRDGIRVKPSSTCQMSATGCMHSLTLQRLTLDDTGTVVFTADTVRSCARLTVREPPVTMLRLPQDLGIPETGSATFECELSRPMAEVKWYKDSKEIQVSPNCRIYSVGRRRLLQLNHCSLEDAGEYICDAGDCRASAKLRVFERQVQIVRELEDVRVQENENAVFICEVSLAEVKGEWYHNGERLKITSTVKIRQEGTRHFLLLTSVRPEDTGQVRFVAKRATSEARLEVEALPIRIVKLLRDKTVLVRHKATLECTVSQARGRVRWFRGDTEIFAGPKYEICNLDCYRTLVIRCVEPADEGLYTCDALDDHSTARLLVEAEGIQVVQPLKNVEVMAPSEAQFECEISAPPEFIPQWSLNGEELQPGLQLQMESMGHLHKLRFCRTNPNMSGMVKITIGNARSKAHLTVREC</sequence>
<dbReference type="InterPro" id="IPR003598">
    <property type="entry name" value="Ig_sub2"/>
</dbReference>
<comment type="subcellular location">
    <subcellularLocation>
        <location evidence="1">Cytoplasm</location>
    </subcellularLocation>
</comment>
<dbReference type="FunFam" id="2.60.40.10:FF:000211">
    <property type="entry name" value="Obscurin-like protein 1"/>
    <property type="match status" value="7"/>
</dbReference>
<dbReference type="Proteomes" id="UP001474421">
    <property type="component" value="Unassembled WGS sequence"/>
</dbReference>
<dbReference type="Gene3D" id="2.60.40.10">
    <property type="entry name" value="Immunoglobulins"/>
    <property type="match status" value="29"/>
</dbReference>
<feature type="region of interest" description="Disordered" evidence="7">
    <location>
        <begin position="209"/>
        <end position="238"/>
    </location>
</feature>
<reference evidence="10 11" key="1">
    <citation type="journal article" date="2024" name="Proc. Natl. Acad. Sci. U.S.A.">
        <title>The genetic regulatory architecture and epigenomic basis for age-related changes in rattlesnake venom.</title>
        <authorList>
            <person name="Hogan M.P."/>
            <person name="Holding M.L."/>
            <person name="Nystrom G.S."/>
            <person name="Colston T.J."/>
            <person name="Bartlett D.A."/>
            <person name="Mason A.J."/>
            <person name="Ellsworth S.A."/>
            <person name="Rautsaw R.M."/>
            <person name="Lawrence K.C."/>
            <person name="Strickland J.L."/>
            <person name="He B."/>
            <person name="Fraser P."/>
            <person name="Margres M.J."/>
            <person name="Gilbert D.M."/>
            <person name="Gibbs H.L."/>
            <person name="Parkinson C.L."/>
            <person name="Rokyta D.R."/>
        </authorList>
    </citation>
    <scope>NUCLEOTIDE SEQUENCE [LARGE SCALE GENOMIC DNA]</scope>
    <source>
        <strain evidence="10">DRR0105</strain>
    </source>
</reference>
<keyword evidence="5" id="KW-1015">Disulfide bond</keyword>
<keyword evidence="3" id="KW-0597">Phosphoprotein</keyword>
<dbReference type="FunFam" id="2.60.40.10:FF:001811">
    <property type="entry name" value="Obscurin like 1"/>
    <property type="match status" value="1"/>
</dbReference>
<dbReference type="PROSITE" id="PS50853">
    <property type="entry name" value="FN3"/>
    <property type="match status" value="1"/>
</dbReference>
<evidence type="ECO:0000313" key="10">
    <source>
        <dbReference type="EMBL" id="KAK9410414.1"/>
    </source>
</evidence>
<feature type="domain" description="Ig-like" evidence="8">
    <location>
        <begin position="1968"/>
        <end position="2058"/>
    </location>
</feature>
<dbReference type="FunFam" id="2.60.40.10:FF:001084">
    <property type="entry name" value="obscurin-like isoform X3"/>
    <property type="match status" value="1"/>
</dbReference>
<feature type="domain" description="Ig-like" evidence="8">
    <location>
        <begin position="1176"/>
        <end position="1263"/>
    </location>
</feature>
<protein>
    <submittedName>
        <fullName evidence="10">Obscurin-like 1</fullName>
    </submittedName>
</protein>
<dbReference type="PANTHER" id="PTHR35971:SF5">
    <property type="entry name" value="OBSCURIN LIKE CYTOSKELETAL ADAPTOR 1"/>
    <property type="match status" value="1"/>
</dbReference>
<feature type="domain" description="Ig-like" evidence="8">
    <location>
        <begin position="812"/>
        <end position="897"/>
    </location>
</feature>
<dbReference type="FunFam" id="2.60.40.10:FF:000569">
    <property type="entry name" value="obscurin-like protein 1 isoform X2"/>
    <property type="match status" value="1"/>
</dbReference>
<feature type="domain" description="Ig-like" evidence="8">
    <location>
        <begin position="1361"/>
        <end position="1449"/>
    </location>
</feature>
<dbReference type="SUPFAM" id="SSF49265">
    <property type="entry name" value="Fibronectin type III"/>
    <property type="match status" value="1"/>
</dbReference>
<evidence type="ECO:0000256" key="2">
    <source>
        <dbReference type="ARBA" id="ARBA00022490"/>
    </source>
</evidence>
<dbReference type="PANTHER" id="PTHR35971">
    <property type="entry name" value="SI:DKEY-31G6.6"/>
    <property type="match status" value="1"/>
</dbReference>
<dbReference type="Pfam" id="PF00047">
    <property type="entry name" value="ig"/>
    <property type="match status" value="1"/>
</dbReference>
<evidence type="ECO:0000256" key="6">
    <source>
        <dbReference type="ARBA" id="ARBA00023319"/>
    </source>
</evidence>
<feature type="domain" description="Ig-like" evidence="8">
    <location>
        <begin position="8"/>
        <end position="99"/>
    </location>
</feature>
<feature type="domain" description="Ig-like" evidence="8">
    <location>
        <begin position="114"/>
        <end position="198"/>
    </location>
</feature>
<accession>A0AAW1C7D8</accession>
<evidence type="ECO:0000256" key="5">
    <source>
        <dbReference type="ARBA" id="ARBA00023157"/>
    </source>
</evidence>
<evidence type="ECO:0000259" key="8">
    <source>
        <dbReference type="PROSITE" id="PS50835"/>
    </source>
</evidence>
<dbReference type="GO" id="GO:0005737">
    <property type="term" value="C:cytoplasm"/>
    <property type="evidence" value="ECO:0007669"/>
    <property type="project" value="UniProtKB-SubCell"/>
</dbReference>
<gene>
    <name evidence="10" type="ORF">NXF25_001589</name>
</gene>
<feature type="domain" description="Ig-like" evidence="8">
    <location>
        <begin position="1543"/>
        <end position="1629"/>
    </location>
</feature>
<dbReference type="InterPro" id="IPR003961">
    <property type="entry name" value="FN3_dom"/>
</dbReference>
<keyword evidence="6" id="KW-0393">Immunoglobulin domain</keyword>
<feature type="domain" description="Ig-like" evidence="8">
    <location>
        <begin position="2326"/>
        <end position="2418"/>
    </location>
</feature>
<feature type="domain" description="Ig-like" evidence="8">
    <location>
        <begin position="1693"/>
        <end position="1783"/>
    </location>
</feature>
<dbReference type="SMART" id="SM00409">
    <property type="entry name" value="IG"/>
    <property type="match status" value="27"/>
</dbReference>
<feature type="domain" description="Ig-like" evidence="8">
    <location>
        <begin position="1785"/>
        <end position="1873"/>
    </location>
</feature>
<feature type="domain" description="Ig-like" evidence="8">
    <location>
        <begin position="1878"/>
        <end position="1965"/>
    </location>
</feature>
<organism evidence="10 11">
    <name type="scientific">Crotalus adamanteus</name>
    <name type="common">Eastern diamondback rattlesnake</name>
    <dbReference type="NCBI Taxonomy" id="8729"/>
    <lineage>
        <taxon>Eukaryota</taxon>
        <taxon>Metazoa</taxon>
        <taxon>Chordata</taxon>
        <taxon>Craniata</taxon>
        <taxon>Vertebrata</taxon>
        <taxon>Euteleostomi</taxon>
        <taxon>Lepidosauria</taxon>
        <taxon>Squamata</taxon>
        <taxon>Bifurcata</taxon>
        <taxon>Unidentata</taxon>
        <taxon>Episquamata</taxon>
        <taxon>Toxicofera</taxon>
        <taxon>Serpentes</taxon>
        <taxon>Colubroidea</taxon>
        <taxon>Viperidae</taxon>
        <taxon>Crotalinae</taxon>
        <taxon>Crotalus</taxon>
    </lineage>
</organism>
<evidence type="ECO:0000256" key="7">
    <source>
        <dbReference type="SAM" id="MobiDB-lite"/>
    </source>
</evidence>